<reference evidence="4 5" key="1">
    <citation type="submission" date="2018-01" db="EMBL/GenBank/DDBJ databases">
        <title>Halomonas endophytica sp. nov., isolated from storage liquid in the stems of Populus euphratica.</title>
        <authorList>
            <person name="Chen C."/>
        </authorList>
    </citation>
    <scope>NUCLEOTIDE SEQUENCE [LARGE SCALE GENOMIC DNA]</scope>
    <source>
        <strain evidence="4 5">MC28</strain>
    </source>
</reference>
<accession>A0A2N7U0N5</accession>
<sequence>MKPRMIRILLAVALLGGVLQTPSAWAGSRCGPITGQLVSLGQYGSLDIETRHTNVDAPGGLYCNRDGFAIYGQDWIRVRLEDDAGGRLVNQATGDSVRYSIYTFGDWQPLVIGRDLDLTQFKWIGGTADALDVPLFFQTEPTLDSIPAGTYTAAVRLRWFWQICPGTQVAKSCLAWGGWDRSKGLRGLCLTGCSGVLNWGEGEVATLTLRLIVTNQCEMVTPDLNFGSAALVSGFSPTIGSVQVRCSKNASYTVGMSLGSNPDGTQRRMRNGNQYLAYELYKSTSGNDRWGDQGSERRTSDEAEVNPGVLDGRTEQIFNYRGVILPDQPTPPAAVYTDNVQVDVKF</sequence>
<dbReference type="InterPro" id="IPR007893">
    <property type="entry name" value="Spore_coat_U/FanG"/>
</dbReference>
<dbReference type="Proteomes" id="UP000235803">
    <property type="component" value="Unassembled WGS sequence"/>
</dbReference>
<dbReference type="PANTHER" id="PTHR37089">
    <property type="entry name" value="PROTEIN U-RELATED"/>
    <property type="match status" value="1"/>
</dbReference>
<evidence type="ECO:0000313" key="5">
    <source>
        <dbReference type="Proteomes" id="UP000235803"/>
    </source>
</evidence>
<evidence type="ECO:0000256" key="2">
    <source>
        <dbReference type="SAM" id="SignalP"/>
    </source>
</evidence>
<dbReference type="AlphaFoldDB" id="A0A2N7U0N5"/>
<feature type="domain" description="Spore coat protein U/FanG" evidence="3">
    <location>
        <begin position="205"/>
        <end position="342"/>
    </location>
</feature>
<evidence type="ECO:0000256" key="1">
    <source>
        <dbReference type="SAM" id="MobiDB-lite"/>
    </source>
</evidence>
<dbReference type="Pfam" id="PF05229">
    <property type="entry name" value="SCPU"/>
    <property type="match status" value="1"/>
</dbReference>
<dbReference type="InterPro" id="IPR053167">
    <property type="entry name" value="Spore_coat_component"/>
</dbReference>
<keyword evidence="2" id="KW-0732">Signal</keyword>
<organism evidence="4 5">
    <name type="scientific">Billgrantia endophytica</name>
    <dbReference type="NCBI Taxonomy" id="2033802"/>
    <lineage>
        <taxon>Bacteria</taxon>
        <taxon>Pseudomonadati</taxon>
        <taxon>Pseudomonadota</taxon>
        <taxon>Gammaproteobacteria</taxon>
        <taxon>Oceanospirillales</taxon>
        <taxon>Halomonadaceae</taxon>
        <taxon>Billgrantia</taxon>
    </lineage>
</organism>
<feature type="signal peptide" evidence="2">
    <location>
        <begin position="1"/>
        <end position="26"/>
    </location>
</feature>
<name>A0A2N7U0N5_9GAMM</name>
<dbReference type="RefSeq" id="WP_102654208.1">
    <property type="nucleotide sequence ID" value="NZ_PNRF01000031.1"/>
</dbReference>
<evidence type="ECO:0000313" key="4">
    <source>
        <dbReference type="EMBL" id="PMR73990.1"/>
    </source>
</evidence>
<feature type="compositionally biased region" description="Basic and acidic residues" evidence="1">
    <location>
        <begin position="289"/>
        <end position="301"/>
    </location>
</feature>
<dbReference type="OrthoDB" id="8901110at2"/>
<dbReference type="EMBL" id="PNRF01000031">
    <property type="protein sequence ID" value="PMR73990.1"/>
    <property type="molecule type" value="Genomic_DNA"/>
</dbReference>
<dbReference type="PANTHER" id="PTHR37089:SF1">
    <property type="entry name" value="MEMBRANE PROTEIN"/>
    <property type="match status" value="1"/>
</dbReference>
<proteinExistence type="predicted"/>
<dbReference type="SMART" id="SM00972">
    <property type="entry name" value="SCPU"/>
    <property type="match status" value="1"/>
</dbReference>
<evidence type="ECO:0000259" key="3">
    <source>
        <dbReference type="Pfam" id="PF05229"/>
    </source>
</evidence>
<keyword evidence="5" id="KW-1185">Reference proteome</keyword>
<feature type="chain" id="PRO_5014944758" description="Spore coat protein U/FanG domain-containing protein" evidence="2">
    <location>
        <begin position="27"/>
        <end position="346"/>
    </location>
</feature>
<feature type="region of interest" description="Disordered" evidence="1">
    <location>
        <begin position="287"/>
        <end position="307"/>
    </location>
</feature>
<gene>
    <name evidence="4" type="ORF">C1H69_15060</name>
</gene>
<protein>
    <recommendedName>
        <fullName evidence="3">Spore coat protein U/FanG domain-containing protein</fullName>
    </recommendedName>
</protein>
<comment type="caution">
    <text evidence="4">The sequence shown here is derived from an EMBL/GenBank/DDBJ whole genome shotgun (WGS) entry which is preliminary data.</text>
</comment>